<keyword evidence="1" id="KW-1133">Transmembrane helix</keyword>
<dbReference type="InterPro" id="IPR001193">
    <property type="entry name" value="MBTPS2"/>
</dbReference>
<feature type="transmembrane region" description="Helical" evidence="1">
    <location>
        <begin position="426"/>
        <end position="445"/>
    </location>
</feature>
<dbReference type="Gene3D" id="2.40.50.100">
    <property type="match status" value="1"/>
</dbReference>
<dbReference type="SUPFAM" id="SSF111369">
    <property type="entry name" value="HlyD-like secretion proteins"/>
    <property type="match status" value="1"/>
</dbReference>
<reference evidence="2" key="1">
    <citation type="submission" date="2021-03" db="EMBL/GenBank/DDBJ databases">
        <title>Sagittula salina sp. nov. strain M10.9X isolated from the marine waste.</title>
        <authorList>
            <person name="Satari L."/>
            <person name="Molina-Menor E."/>
            <person name="Vidal-Verdu A."/>
            <person name="Pascual J."/>
            <person name="Pereto J."/>
            <person name="Porcar M."/>
        </authorList>
    </citation>
    <scope>NUCLEOTIDE SEQUENCE</scope>
    <source>
        <strain evidence="2">M10.9X</strain>
    </source>
</reference>
<name>A0A940MT84_9RHOB</name>
<dbReference type="Gene3D" id="1.10.287.470">
    <property type="entry name" value="Helix hairpin bin"/>
    <property type="match status" value="1"/>
</dbReference>
<feature type="transmembrane region" description="Helical" evidence="1">
    <location>
        <begin position="288"/>
        <end position="308"/>
    </location>
</feature>
<keyword evidence="1" id="KW-0812">Transmembrane</keyword>
<evidence type="ECO:0000313" key="2">
    <source>
        <dbReference type="EMBL" id="MBP0484426.1"/>
    </source>
</evidence>
<dbReference type="AlphaFoldDB" id="A0A940MT84"/>
<dbReference type="GO" id="GO:0031293">
    <property type="term" value="P:membrane protein intracellular domain proteolysis"/>
    <property type="evidence" value="ECO:0007669"/>
    <property type="project" value="TreeGrafter"/>
</dbReference>
<dbReference type="PANTHER" id="PTHR13325">
    <property type="entry name" value="PROTEASE M50 MEMBRANE-BOUND TRANSCRIPTION FACTOR SITE 2 PROTEASE"/>
    <property type="match status" value="1"/>
</dbReference>
<feature type="transmembrane region" description="Helical" evidence="1">
    <location>
        <begin position="255"/>
        <end position="276"/>
    </location>
</feature>
<feature type="transmembrane region" description="Helical" evidence="1">
    <location>
        <begin position="228"/>
        <end position="248"/>
    </location>
</feature>
<feature type="transmembrane region" description="Helical" evidence="1">
    <location>
        <begin position="358"/>
        <end position="380"/>
    </location>
</feature>
<evidence type="ECO:0000256" key="1">
    <source>
        <dbReference type="SAM" id="Phobius"/>
    </source>
</evidence>
<organism evidence="2 3">
    <name type="scientific">Sagittula salina</name>
    <dbReference type="NCBI Taxonomy" id="2820268"/>
    <lineage>
        <taxon>Bacteria</taxon>
        <taxon>Pseudomonadati</taxon>
        <taxon>Pseudomonadota</taxon>
        <taxon>Alphaproteobacteria</taxon>
        <taxon>Rhodobacterales</taxon>
        <taxon>Roseobacteraceae</taxon>
        <taxon>Sagittula</taxon>
    </lineage>
</organism>
<dbReference type="PANTHER" id="PTHR13325:SF3">
    <property type="entry name" value="MEMBRANE-BOUND TRANSCRIPTION FACTOR SITE-2 PROTEASE"/>
    <property type="match status" value="1"/>
</dbReference>
<protein>
    <recommendedName>
        <fullName evidence="4">Peptide zinc metalloprotease protein</fullName>
    </recommendedName>
</protein>
<gene>
    <name evidence="2" type="ORF">J5474_18285</name>
</gene>
<feature type="transmembrane region" description="Helical" evidence="1">
    <location>
        <begin position="155"/>
        <end position="176"/>
    </location>
</feature>
<dbReference type="EMBL" id="JAGISH010000012">
    <property type="protein sequence ID" value="MBP0484426.1"/>
    <property type="molecule type" value="Genomic_DNA"/>
</dbReference>
<proteinExistence type="predicted"/>
<accession>A0A940MT84</accession>
<sequence length="716" mass="80393">MAKRTFYDQWYRIGDLRIGLRRSVLVRLNEYRRERWYVYYDPGHNGFYRARPETHDVIRRLTPDRTLREIWQEMVRTTPETAPGQEDFFDIVTALYRGNLLHVEGTVDEARLLDRAVTKKKKPVAQQLSQLLFFRIPLWDPEPFLDRNRAVFDRLYSAPAVAVVALLFLWAGYTFVLNADRAFAQSRGILQANNLVWLFLATFASHALHELSHAALCKRFGGHVRQMGVMLLIFTPLPYADVTASWSFRDPLKRAMVGAAGMYVDLVTCALATLFWAYSPPGMANEMALNLMFVTAAYTFVFNANPLMRFDGHYILSDLVAIPNLHQAAQRQWQAEARRLLLGEPLPVRSRVSGRRRVFLVTFYVAAWVYRTLVMIGIVTFVADQYYGLGLVGAAAIAYSSFLQPLFKLVKPLTDRSFIARHRTPVLRILGVVALLVAALTLVPVPDSRRLEGVIEAARRTVVVATVEGEITTLPDRSGAEVTEGALLLGLRNPDLHDRAAEIAAALQSNAARETQARANGGFALAAIAEERRELENRQAENAQDRARLTQVAPHDGTWVMGKRAFHPGNWVTKGEPVGTLIDERGLKFLGVLQQGAAYGIGTLTPDRVSLRIEGQRGTEVAVDALTIVPWSQKDLPSAALTPMGGGGTSIEADDPQRLQSVERFFLLTATLNRAAFPEGVMDGRTAWLRMQLPPRPLAAQGWERLRQFFQQRYKL</sequence>
<evidence type="ECO:0000313" key="3">
    <source>
        <dbReference type="Proteomes" id="UP000675940"/>
    </source>
</evidence>
<dbReference type="Proteomes" id="UP000675940">
    <property type="component" value="Unassembled WGS sequence"/>
</dbReference>
<dbReference type="GO" id="GO:0004222">
    <property type="term" value="F:metalloendopeptidase activity"/>
    <property type="evidence" value="ECO:0007669"/>
    <property type="project" value="InterPro"/>
</dbReference>
<dbReference type="RefSeq" id="WP_209362765.1">
    <property type="nucleotide sequence ID" value="NZ_JAGISH010000012.1"/>
</dbReference>
<comment type="caution">
    <text evidence="2">The sequence shown here is derived from an EMBL/GenBank/DDBJ whole genome shotgun (WGS) entry which is preliminary data.</text>
</comment>
<keyword evidence="1" id="KW-0472">Membrane</keyword>
<keyword evidence="3" id="KW-1185">Reference proteome</keyword>
<dbReference type="GO" id="GO:0005737">
    <property type="term" value="C:cytoplasm"/>
    <property type="evidence" value="ECO:0007669"/>
    <property type="project" value="TreeGrafter"/>
</dbReference>
<feature type="transmembrane region" description="Helical" evidence="1">
    <location>
        <begin position="386"/>
        <end position="406"/>
    </location>
</feature>
<dbReference type="GO" id="GO:0016020">
    <property type="term" value="C:membrane"/>
    <property type="evidence" value="ECO:0007669"/>
    <property type="project" value="InterPro"/>
</dbReference>
<evidence type="ECO:0008006" key="4">
    <source>
        <dbReference type="Google" id="ProtNLM"/>
    </source>
</evidence>